<keyword evidence="3" id="KW-1185">Reference proteome</keyword>
<name>A0ABY0WLR9_9PSED</name>
<feature type="region of interest" description="Disordered" evidence="1">
    <location>
        <begin position="51"/>
        <end position="71"/>
    </location>
</feature>
<reference evidence="2 3" key="1">
    <citation type="submission" date="2016-10" db="EMBL/GenBank/DDBJ databases">
        <authorList>
            <person name="Varghese N."/>
            <person name="Submissions S."/>
        </authorList>
    </citation>
    <scope>NUCLEOTIDE SEQUENCE [LARGE SCALE GENOMIC DNA]</scope>
    <source>
        <strain evidence="2 3">BS2771</strain>
    </source>
</reference>
<proteinExistence type="predicted"/>
<evidence type="ECO:0000313" key="2">
    <source>
        <dbReference type="EMBL" id="SDV06736.1"/>
    </source>
</evidence>
<accession>A0ABY0WLR9</accession>
<dbReference type="Proteomes" id="UP000199620">
    <property type="component" value="Chromosome I"/>
</dbReference>
<protein>
    <submittedName>
        <fullName evidence="2">Uncharacterized protein</fullName>
    </submittedName>
</protein>
<gene>
    <name evidence="2" type="ORF">SAMN04490181_4058</name>
</gene>
<sequence length="71" mass="7745">MIGLREDQQVRGELVAMIIALLPAPCRSEFARAKGTSTSAMRLQYLREQARSYRGAPVRPEAESPASKAVG</sequence>
<evidence type="ECO:0000256" key="1">
    <source>
        <dbReference type="SAM" id="MobiDB-lite"/>
    </source>
</evidence>
<dbReference type="EMBL" id="LT629800">
    <property type="protein sequence ID" value="SDV06736.1"/>
    <property type="molecule type" value="Genomic_DNA"/>
</dbReference>
<organism evidence="2 3">
    <name type="scientific">Pseudomonas brenneri</name>
    <dbReference type="NCBI Taxonomy" id="129817"/>
    <lineage>
        <taxon>Bacteria</taxon>
        <taxon>Pseudomonadati</taxon>
        <taxon>Pseudomonadota</taxon>
        <taxon>Gammaproteobacteria</taxon>
        <taxon>Pseudomonadales</taxon>
        <taxon>Pseudomonadaceae</taxon>
        <taxon>Pseudomonas</taxon>
    </lineage>
</organism>
<evidence type="ECO:0000313" key="3">
    <source>
        <dbReference type="Proteomes" id="UP000199620"/>
    </source>
</evidence>